<proteinExistence type="predicted"/>
<dbReference type="Proteomes" id="UP000749559">
    <property type="component" value="Unassembled WGS sequence"/>
</dbReference>
<protein>
    <submittedName>
        <fullName evidence="2">Uncharacterized protein</fullName>
    </submittedName>
</protein>
<dbReference type="AlphaFoldDB" id="A0A8S4Q214"/>
<evidence type="ECO:0000313" key="2">
    <source>
        <dbReference type="EMBL" id="CAH1800144.1"/>
    </source>
</evidence>
<feature type="region of interest" description="Disordered" evidence="1">
    <location>
        <begin position="30"/>
        <end position="52"/>
    </location>
</feature>
<evidence type="ECO:0000313" key="3">
    <source>
        <dbReference type="Proteomes" id="UP000749559"/>
    </source>
</evidence>
<comment type="caution">
    <text evidence="2">The sequence shown here is derived from an EMBL/GenBank/DDBJ whole genome shotgun (WGS) entry which is preliminary data.</text>
</comment>
<dbReference type="EMBL" id="CAIIXF020000011">
    <property type="protein sequence ID" value="CAH1800144.1"/>
    <property type="molecule type" value="Genomic_DNA"/>
</dbReference>
<gene>
    <name evidence="2" type="ORF">OFUS_LOCUS24072</name>
</gene>
<organism evidence="2 3">
    <name type="scientific">Owenia fusiformis</name>
    <name type="common">Polychaete worm</name>
    <dbReference type="NCBI Taxonomy" id="6347"/>
    <lineage>
        <taxon>Eukaryota</taxon>
        <taxon>Metazoa</taxon>
        <taxon>Spiralia</taxon>
        <taxon>Lophotrochozoa</taxon>
        <taxon>Annelida</taxon>
        <taxon>Polychaeta</taxon>
        <taxon>Sedentaria</taxon>
        <taxon>Canalipalpata</taxon>
        <taxon>Sabellida</taxon>
        <taxon>Oweniida</taxon>
        <taxon>Oweniidae</taxon>
        <taxon>Owenia</taxon>
    </lineage>
</organism>
<feature type="region of interest" description="Disordered" evidence="1">
    <location>
        <begin position="82"/>
        <end position="107"/>
    </location>
</feature>
<reference evidence="2" key="1">
    <citation type="submission" date="2022-03" db="EMBL/GenBank/DDBJ databases">
        <authorList>
            <person name="Martin C."/>
        </authorList>
    </citation>
    <scope>NUCLEOTIDE SEQUENCE</scope>
</reference>
<accession>A0A8S4Q214</accession>
<keyword evidence="3" id="KW-1185">Reference proteome</keyword>
<sequence>MCKKQVQRDILGQVLENLRAKRETILHVQVAGATGHSRTGPGEPKSKKGSHNYMCKKRVLRDILEQVLENLRTKRETILHVKEASATRHSRIGPGEPKSKKGSHITCERSKCYETV</sequence>
<name>A0A8S4Q214_OWEFU</name>
<evidence type="ECO:0000256" key="1">
    <source>
        <dbReference type="SAM" id="MobiDB-lite"/>
    </source>
</evidence>